<comment type="similarity">
    <text evidence="7">Belongs to the DVL/RTFL small polypeptides family.</text>
</comment>
<evidence type="ECO:0000256" key="3">
    <source>
        <dbReference type="ARBA" id="ARBA00022475"/>
    </source>
</evidence>
<reference evidence="9 10" key="1">
    <citation type="submission" date="2019-01" db="EMBL/GenBank/DDBJ databases">
        <title>Sequencing of cultivated peanut Arachis hypogaea provides insights into genome evolution and oil improvement.</title>
        <authorList>
            <person name="Chen X."/>
        </authorList>
    </citation>
    <scope>NUCLEOTIDE SEQUENCE [LARGE SCALE GENOMIC DNA]</scope>
    <source>
        <strain evidence="10">cv. Fuhuasheng</strain>
        <tissue evidence="9">Leaves</tissue>
    </source>
</reference>
<evidence type="ECO:0000256" key="7">
    <source>
        <dbReference type="ARBA" id="ARBA00024340"/>
    </source>
</evidence>
<comment type="subcellular location">
    <subcellularLocation>
        <location evidence="1">Cell membrane</location>
        <topology evidence="1">Single-pass membrane protein</topology>
    </subcellularLocation>
</comment>
<keyword evidence="2" id="KW-0217">Developmental protein</keyword>
<feature type="compositionally biased region" description="Polar residues" evidence="8">
    <location>
        <begin position="189"/>
        <end position="199"/>
    </location>
</feature>
<evidence type="ECO:0000256" key="1">
    <source>
        <dbReference type="ARBA" id="ARBA00004162"/>
    </source>
</evidence>
<name>A0A445DVB9_ARAHY</name>
<protein>
    <submittedName>
        <fullName evidence="9">Uncharacterized protein</fullName>
    </submittedName>
</protein>
<dbReference type="GO" id="GO:0008285">
    <property type="term" value="P:negative regulation of cell population proliferation"/>
    <property type="evidence" value="ECO:0007669"/>
    <property type="project" value="InterPro"/>
</dbReference>
<keyword evidence="6" id="KW-0472">Membrane</keyword>
<proteinExistence type="inferred from homology"/>
<gene>
    <name evidence="9" type="ORF">Ahy_A03g013325</name>
</gene>
<keyword evidence="3" id="KW-1003">Cell membrane</keyword>
<comment type="caution">
    <text evidence="9">The sequence shown here is derived from an EMBL/GenBank/DDBJ whole genome shotgun (WGS) entry which is preliminary data.</text>
</comment>
<dbReference type="AlphaFoldDB" id="A0A445DVB9"/>
<accession>A0A445DVB9</accession>
<organism evidence="9 10">
    <name type="scientific">Arachis hypogaea</name>
    <name type="common">Peanut</name>
    <dbReference type="NCBI Taxonomy" id="3818"/>
    <lineage>
        <taxon>Eukaryota</taxon>
        <taxon>Viridiplantae</taxon>
        <taxon>Streptophyta</taxon>
        <taxon>Embryophyta</taxon>
        <taxon>Tracheophyta</taxon>
        <taxon>Spermatophyta</taxon>
        <taxon>Magnoliopsida</taxon>
        <taxon>eudicotyledons</taxon>
        <taxon>Gunneridae</taxon>
        <taxon>Pentapetalae</taxon>
        <taxon>rosids</taxon>
        <taxon>fabids</taxon>
        <taxon>Fabales</taxon>
        <taxon>Fabaceae</taxon>
        <taxon>Papilionoideae</taxon>
        <taxon>50 kb inversion clade</taxon>
        <taxon>dalbergioids sensu lato</taxon>
        <taxon>Dalbergieae</taxon>
        <taxon>Pterocarpus clade</taxon>
        <taxon>Arachis</taxon>
    </lineage>
</organism>
<feature type="compositionally biased region" description="Basic and acidic residues" evidence="8">
    <location>
        <begin position="158"/>
        <end position="173"/>
    </location>
</feature>
<keyword evidence="5" id="KW-1133">Transmembrane helix</keyword>
<evidence type="ECO:0000256" key="6">
    <source>
        <dbReference type="ARBA" id="ARBA00023136"/>
    </source>
</evidence>
<evidence type="ECO:0000256" key="5">
    <source>
        <dbReference type="ARBA" id="ARBA00022989"/>
    </source>
</evidence>
<dbReference type="InterPro" id="IPR012552">
    <property type="entry name" value="DVL"/>
</dbReference>
<sequence length="199" mass="22019">METSTSSEEQGNLQEPKGRMLKGKRAKLYIIRRCILLLEKPQATREALHVHDDLLKREGRETKGFNFQILEFTVPEVGKVALICREEEEKGLYKNDVAPSQTGRLATSFDFWPFTLSEGGFGVVLVAAEVGVVTEAVGEATEEKSSKSSSSSGSEVETLTHEKRSREEKKADETVDPNQLATEAMLPSFSINSDPILQS</sequence>
<dbReference type="EMBL" id="SDMP01000003">
    <property type="protein sequence ID" value="RYR67077.1"/>
    <property type="molecule type" value="Genomic_DNA"/>
</dbReference>
<evidence type="ECO:0000256" key="2">
    <source>
        <dbReference type="ARBA" id="ARBA00022473"/>
    </source>
</evidence>
<dbReference type="GO" id="GO:0048367">
    <property type="term" value="P:shoot system development"/>
    <property type="evidence" value="ECO:0007669"/>
    <property type="project" value="UniProtKB-ARBA"/>
</dbReference>
<evidence type="ECO:0000256" key="8">
    <source>
        <dbReference type="SAM" id="MobiDB-lite"/>
    </source>
</evidence>
<feature type="region of interest" description="Disordered" evidence="8">
    <location>
        <begin position="138"/>
        <end position="199"/>
    </location>
</feature>
<keyword evidence="10" id="KW-1185">Reference proteome</keyword>
<evidence type="ECO:0000313" key="9">
    <source>
        <dbReference type="EMBL" id="RYR67077.1"/>
    </source>
</evidence>
<dbReference type="GO" id="GO:0005886">
    <property type="term" value="C:plasma membrane"/>
    <property type="evidence" value="ECO:0007669"/>
    <property type="project" value="UniProtKB-SubCell"/>
</dbReference>
<evidence type="ECO:0000313" key="10">
    <source>
        <dbReference type="Proteomes" id="UP000289738"/>
    </source>
</evidence>
<keyword evidence="4" id="KW-0812">Transmembrane</keyword>
<evidence type="ECO:0000256" key="4">
    <source>
        <dbReference type="ARBA" id="ARBA00022692"/>
    </source>
</evidence>
<dbReference type="Pfam" id="PF08137">
    <property type="entry name" value="DVL"/>
    <property type="match status" value="1"/>
</dbReference>
<dbReference type="Proteomes" id="UP000289738">
    <property type="component" value="Chromosome A03"/>
</dbReference>